<dbReference type="InterPro" id="IPR020843">
    <property type="entry name" value="ER"/>
</dbReference>
<sequence>MVDPMGLENLHIVDLPEPQAGPGEVVVAMKAASLNFRDLLAVKGGYGSMQKQEKLIPLSDGAGEVIAVGPGVSAWKAGDRVLGCFFPDWQAGPLRREAVGTDLGGGYDGVAVEKRVFRSDALVPLPDDLSFVEGAALPCAAATAWNAVIEKGGVGPGDRVLIQGTGGVSLFALQFAKMAGAEVFAISSSAEKLALMQAQGAQHLVNYKDEPEWGKAVMKLSRGRGMTHAIEIGGAETLKQTMRSMAPGGFIAMIGMVTGPKAEMNLPIIAMQEFKLEGATAGSRLSLQRLVDAMAANGVKPVIEDKRFGLDDLKAGLEYLARGEHVGKVCIDIG</sequence>
<dbReference type="SMART" id="SM00829">
    <property type="entry name" value="PKS_ER"/>
    <property type="match status" value="1"/>
</dbReference>
<keyword evidence="3" id="KW-1185">Reference proteome</keyword>
<evidence type="ECO:0000313" key="3">
    <source>
        <dbReference type="Proteomes" id="UP000467322"/>
    </source>
</evidence>
<dbReference type="InterPro" id="IPR036291">
    <property type="entry name" value="NAD(P)-bd_dom_sf"/>
</dbReference>
<dbReference type="InterPro" id="IPR013154">
    <property type="entry name" value="ADH-like_N"/>
</dbReference>
<dbReference type="AlphaFoldDB" id="A0A845LUY3"/>
<dbReference type="Pfam" id="PF08240">
    <property type="entry name" value="ADH_N"/>
    <property type="match status" value="1"/>
</dbReference>
<dbReference type="InterPro" id="IPR052711">
    <property type="entry name" value="Zinc_ADH-like"/>
</dbReference>
<organism evidence="2 3">
    <name type="scientific">Maritimibacter harenae</name>
    <dbReference type="NCBI Taxonomy" id="2606218"/>
    <lineage>
        <taxon>Bacteria</taxon>
        <taxon>Pseudomonadati</taxon>
        <taxon>Pseudomonadota</taxon>
        <taxon>Alphaproteobacteria</taxon>
        <taxon>Rhodobacterales</taxon>
        <taxon>Roseobacteraceae</taxon>
        <taxon>Maritimibacter</taxon>
    </lineage>
</organism>
<reference evidence="2 3" key="1">
    <citation type="submission" date="2019-12" db="EMBL/GenBank/DDBJ databases">
        <title>Maritimibacter sp. nov. sp. isolated from sea sand.</title>
        <authorList>
            <person name="Kim J."/>
            <person name="Jeong S.E."/>
            <person name="Jung H.S."/>
            <person name="Jeon C.O."/>
        </authorList>
    </citation>
    <scope>NUCLEOTIDE SEQUENCE [LARGE SCALE GENOMIC DNA]</scope>
    <source>
        <strain evidence="2 3">DP07</strain>
    </source>
</reference>
<gene>
    <name evidence="2" type="ORF">GQE99_01405</name>
</gene>
<dbReference type="InterPro" id="IPR011032">
    <property type="entry name" value="GroES-like_sf"/>
</dbReference>
<proteinExistence type="predicted"/>
<dbReference type="Gene3D" id="3.90.180.10">
    <property type="entry name" value="Medium-chain alcohol dehydrogenases, catalytic domain"/>
    <property type="match status" value="1"/>
</dbReference>
<dbReference type="GO" id="GO:0016491">
    <property type="term" value="F:oxidoreductase activity"/>
    <property type="evidence" value="ECO:0007669"/>
    <property type="project" value="InterPro"/>
</dbReference>
<evidence type="ECO:0000259" key="1">
    <source>
        <dbReference type="SMART" id="SM00829"/>
    </source>
</evidence>
<feature type="domain" description="Enoyl reductase (ER)" evidence="1">
    <location>
        <begin position="6"/>
        <end position="331"/>
    </location>
</feature>
<dbReference type="SUPFAM" id="SSF50129">
    <property type="entry name" value="GroES-like"/>
    <property type="match status" value="1"/>
</dbReference>
<dbReference type="Pfam" id="PF00107">
    <property type="entry name" value="ADH_zinc_N"/>
    <property type="match status" value="1"/>
</dbReference>
<dbReference type="PANTHER" id="PTHR45033">
    <property type="match status" value="1"/>
</dbReference>
<name>A0A845LUY3_9RHOB</name>
<evidence type="ECO:0000313" key="2">
    <source>
        <dbReference type="EMBL" id="MZR11680.1"/>
    </source>
</evidence>
<accession>A0A845LUY3</accession>
<dbReference type="EMBL" id="WTUX01000003">
    <property type="protein sequence ID" value="MZR11680.1"/>
    <property type="molecule type" value="Genomic_DNA"/>
</dbReference>
<dbReference type="CDD" id="cd08276">
    <property type="entry name" value="MDR7"/>
    <property type="match status" value="1"/>
</dbReference>
<comment type="caution">
    <text evidence="2">The sequence shown here is derived from an EMBL/GenBank/DDBJ whole genome shotgun (WGS) entry which is preliminary data.</text>
</comment>
<dbReference type="PANTHER" id="PTHR45033:SF2">
    <property type="entry name" value="ZINC-TYPE ALCOHOL DEHYDROGENASE-LIKE PROTEIN C1773.06C"/>
    <property type="match status" value="1"/>
</dbReference>
<protein>
    <submittedName>
        <fullName evidence="2">Zinc-binding dehydrogenase</fullName>
    </submittedName>
</protein>
<dbReference type="Gene3D" id="3.40.50.720">
    <property type="entry name" value="NAD(P)-binding Rossmann-like Domain"/>
    <property type="match status" value="1"/>
</dbReference>
<dbReference type="Proteomes" id="UP000467322">
    <property type="component" value="Unassembled WGS sequence"/>
</dbReference>
<dbReference type="InterPro" id="IPR013149">
    <property type="entry name" value="ADH-like_C"/>
</dbReference>
<dbReference type="SUPFAM" id="SSF51735">
    <property type="entry name" value="NAD(P)-binding Rossmann-fold domains"/>
    <property type="match status" value="1"/>
</dbReference>